<dbReference type="RefSeq" id="WP_330079280.1">
    <property type="nucleotide sequence ID" value="NZ_JAZDCU010000019.1"/>
</dbReference>
<dbReference type="EMBL" id="JAZDQP010000005">
    <property type="protein sequence ID" value="MEE1866396.1"/>
    <property type="molecule type" value="Genomic_DNA"/>
</dbReference>
<sequence length="71" mass="7276">MNRTLLLLNALALVALIGLVLQPQASTVSSMPRAPAMAAKLAVFGGPATTATVSQQKNGLPVMAVGERLSF</sequence>
<protein>
    <submittedName>
        <fullName evidence="1">Uncharacterized protein</fullName>
    </submittedName>
</protein>
<evidence type="ECO:0000313" key="2">
    <source>
        <dbReference type="Proteomes" id="UP001307839"/>
    </source>
</evidence>
<proteinExistence type="predicted"/>
<gene>
    <name evidence="1" type="ORF">V0R53_08295</name>
</gene>
<dbReference type="Proteomes" id="UP001307839">
    <property type="component" value="Unassembled WGS sequence"/>
</dbReference>
<name>A0AB35WP14_9PSED</name>
<accession>A0AB35WP14</accession>
<dbReference type="AlphaFoldDB" id="A0AB35WP14"/>
<reference evidence="1 2" key="1">
    <citation type="submission" date="2024-01" db="EMBL/GenBank/DDBJ databases">
        <title>Unpublished Manusciprt.</title>
        <authorList>
            <person name="Duman M."/>
            <person name="Valdes E.G."/>
            <person name="Ajmi N."/>
            <person name="Altun S."/>
            <person name="Saticioglu I.B."/>
        </authorList>
    </citation>
    <scope>NUCLEOTIDE SEQUENCE [LARGE SCALE GENOMIC DNA]</scope>
    <source>
        <strain evidence="1 2">120P</strain>
    </source>
</reference>
<evidence type="ECO:0000313" key="1">
    <source>
        <dbReference type="EMBL" id="MEE1866396.1"/>
    </source>
</evidence>
<organism evidence="1 2">
    <name type="scientific">Pseudomonas auratipiscis</name>
    <dbReference type="NCBI Taxonomy" id="3115853"/>
    <lineage>
        <taxon>Bacteria</taxon>
        <taxon>Pseudomonadati</taxon>
        <taxon>Pseudomonadota</taxon>
        <taxon>Gammaproteobacteria</taxon>
        <taxon>Pseudomonadales</taxon>
        <taxon>Pseudomonadaceae</taxon>
        <taxon>Pseudomonas</taxon>
    </lineage>
</organism>
<keyword evidence="2" id="KW-1185">Reference proteome</keyword>
<comment type="caution">
    <text evidence="1">The sequence shown here is derived from an EMBL/GenBank/DDBJ whole genome shotgun (WGS) entry which is preliminary data.</text>
</comment>